<gene>
    <name evidence="2" type="ORF">XE03_0296</name>
</gene>
<dbReference type="Pfam" id="PF00753">
    <property type="entry name" value="Lactamase_B"/>
    <property type="match status" value="1"/>
</dbReference>
<protein>
    <submittedName>
        <fullName evidence="2">Beta-lactamase domain protein</fullName>
    </submittedName>
</protein>
<proteinExistence type="predicted"/>
<dbReference type="EMBL" id="LGGX01000002">
    <property type="protein sequence ID" value="KUK87777.1"/>
    <property type="molecule type" value="Genomic_DNA"/>
</dbReference>
<dbReference type="Proteomes" id="UP000053467">
    <property type="component" value="Unassembled WGS sequence"/>
</dbReference>
<dbReference type="InterPro" id="IPR036866">
    <property type="entry name" value="RibonucZ/Hydroxyglut_hydro"/>
</dbReference>
<evidence type="ECO:0000313" key="3">
    <source>
        <dbReference type="Proteomes" id="UP000053467"/>
    </source>
</evidence>
<evidence type="ECO:0000313" key="2">
    <source>
        <dbReference type="EMBL" id="KUK87777.1"/>
    </source>
</evidence>
<reference evidence="3" key="1">
    <citation type="journal article" date="2015" name="MBio">
        <title>Genome-Resolved Metagenomic Analysis Reveals Roles for Candidate Phyla and Other Microbial Community Members in Biogeochemical Transformations in Oil Reservoirs.</title>
        <authorList>
            <person name="Hu P."/>
            <person name="Tom L."/>
            <person name="Singh A."/>
            <person name="Thomas B.C."/>
            <person name="Baker B.J."/>
            <person name="Piceno Y.M."/>
            <person name="Andersen G.L."/>
            <person name="Banfield J.F."/>
        </authorList>
    </citation>
    <scope>NUCLEOTIDE SEQUENCE [LARGE SCALE GENOMIC DNA]</scope>
</reference>
<name>A0A117M6Z6_UNCT6</name>
<dbReference type="AlphaFoldDB" id="A0A117M6Z6"/>
<evidence type="ECO:0000259" key="1">
    <source>
        <dbReference type="SMART" id="SM00849"/>
    </source>
</evidence>
<comment type="caution">
    <text evidence="2">The sequence shown here is derived from an EMBL/GenBank/DDBJ whole genome shotgun (WGS) entry which is preliminary data.</text>
</comment>
<sequence length="422" mass="49330">MNNKNIGLLYFQDLQKNIFKKVINSNDDLTYIRRIASESILDWLNIIDYRHNNKINGYKPFIHLRDSVAYVKYLNKIILFDAIKNLNLDHFREGEILAVLITHAHNDHIDKLPAVLENYPNAKIVMSEITFKIIYEVWSSKDMYREIEMLNRNKILVSNNDEIEIDYYTILSYSSGHCMGGLSYFVFNDDWAGGIGFIGEFTARAVGGFSHSIPKLKNIISLILDGKSFNDDNLLPQGIAEFNWDSIYKCLSRDYLKCRIPIFQAYSLGALQELFFICANALANGVNDNLKEIINIGTERKTIITEMKKLKSFEYEVGFSEQKRVKENTINIFTGNNFNGLFYEIYNKYKDREELKWFVPQESNIINSDMETYEIYTHPSKSEVIEMIFSLDPENVYLINSYNISFKYKNILENLKFKVFYD</sequence>
<dbReference type="Gene3D" id="3.60.15.10">
    <property type="entry name" value="Ribonuclease Z/Hydroxyacylglutathione hydrolase-like"/>
    <property type="match status" value="1"/>
</dbReference>
<accession>A0A117M6Z6</accession>
<feature type="domain" description="Metallo-beta-lactamase" evidence="1">
    <location>
        <begin position="65"/>
        <end position="238"/>
    </location>
</feature>
<organism evidence="2 3">
    <name type="scientific">candidate division TA06 bacterium 34_109</name>
    <dbReference type="NCBI Taxonomy" id="1635277"/>
    <lineage>
        <taxon>Bacteria</taxon>
        <taxon>Bacteria division TA06</taxon>
    </lineage>
</organism>
<dbReference type="SMART" id="SM00849">
    <property type="entry name" value="Lactamase_B"/>
    <property type="match status" value="1"/>
</dbReference>
<dbReference type="SUPFAM" id="SSF56281">
    <property type="entry name" value="Metallo-hydrolase/oxidoreductase"/>
    <property type="match status" value="1"/>
</dbReference>
<dbReference type="InterPro" id="IPR001279">
    <property type="entry name" value="Metallo-B-lactamas"/>
</dbReference>